<accession>A0A3S5FEW2</accession>
<protein>
    <submittedName>
        <fullName evidence="1">Uncharacterized protein</fullName>
    </submittedName>
</protein>
<proteinExistence type="predicted"/>
<dbReference type="Proteomes" id="UP000784294">
    <property type="component" value="Unassembled WGS sequence"/>
</dbReference>
<organism evidence="1 2">
    <name type="scientific">Protopolystoma xenopodis</name>
    <dbReference type="NCBI Taxonomy" id="117903"/>
    <lineage>
        <taxon>Eukaryota</taxon>
        <taxon>Metazoa</taxon>
        <taxon>Spiralia</taxon>
        <taxon>Lophotrochozoa</taxon>
        <taxon>Platyhelminthes</taxon>
        <taxon>Monogenea</taxon>
        <taxon>Polyopisthocotylea</taxon>
        <taxon>Polystomatidea</taxon>
        <taxon>Polystomatidae</taxon>
        <taxon>Protopolystoma</taxon>
    </lineage>
</organism>
<name>A0A3S5FEW2_9PLAT</name>
<dbReference type="AlphaFoldDB" id="A0A3S5FEW2"/>
<sequence length="232" mass="26013">MFPVSRTSHLHLSPIGTPYSCLVERCLWTAQLFGDDYEIRFWRVVASRLCCRAKILENLLDTAPSADSTFHIKSSRMDLQKGCVSEVAGHMGVKSDNTKPHFPAPAGIGTPVETTEFATSQTLDASSLPISAALDAISTGQTSLPSQDSDNLFVVSRWPSWACRRQLLRLDSAWDDFLVEADLMRAERRERLVGLAQRANTSELKRMYIGWLIRLGWLTGHNEKSQDCMFMC</sequence>
<dbReference type="OrthoDB" id="1291858at2759"/>
<comment type="caution">
    <text evidence="1">The sequence shown here is derived from an EMBL/GenBank/DDBJ whole genome shotgun (WGS) entry which is preliminary data.</text>
</comment>
<evidence type="ECO:0000313" key="1">
    <source>
        <dbReference type="EMBL" id="VEL27875.1"/>
    </source>
</evidence>
<evidence type="ECO:0000313" key="2">
    <source>
        <dbReference type="Proteomes" id="UP000784294"/>
    </source>
</evidence>
<gene>
    <name evidence="1" type="ORF">PXEA_LOCUS21315</name>
</gene>
<keyword evidence="2" id="KW-1185">Reference proteome</keyword>
<dbReference type="EMBL" id="CAAALY010090552">
    <property type="protein sequence ID" value="VEL27875.1"/>
    <property type="molecule type" value="Genomic_DNA"/>
</dbReference>
<reference evidence="1" key="1">
    <citation type="submission" date="2018-11" db="EMBL/GenBank/DDBJ databases">
        <authorList>
            <consortium name="Pathogen Informatics"/>
        </authorList>
    </citation>
    <scope>NUCLEOTIDE SEQUENCE</scope>
</reference>